<dbReference type="AlphaFoldDB" id="A0A5Q3QAB9"/>
<sequence>MTENSRTLFTLGRGPQAEPLGAFDNYRAPDALARLPIGWLLLAATSTTQVRERFARFALAWDVAGFDLFTPPPTTGRIDVPDGTPRRTEWIPPAHRRMIYAFDHNQWFFWDADDHPQWHQLTVGPDRHVQEHPTARTYGAEYPLTQGLDPTQLAVWITAAATAHLNTPSDAMLGVQVHTGESLATPELHFIIHTGHNDCADALADAINTLAGEHNWSNPCHPDDRRFTHSIARVNGTPPGGTPITVAHYDDVLD</sequence>
<reference evidence="2" key="1">
    <citation type="submission" date="2019-11" db="EMBL/GenBank/DDBJ databases">
        <title>The complete genome sequence of Saccharopolyspora sp. E2A.</title>
        <authorList>
            <person name="Zhang G."/>
        </authorList>
    </citation>
    <scope>NUCLEOTIDE SEQUENCE [LARGE SCALE GENOMIC DNA]</scope>
    <source>
        <strain evidence="2">E2A</strain>
    </source>
</reference>
<organism evidence="1 2">
    <name type="scientific">Allosaccharopolyspora coralli</name>
    <dbReference type="NCBI Taxonomy" id="2665642"/>
    <lineage>
        <taxon>Bacteria</taxon>
        <taxon>Bacillati</taxon>
        <taxon>Actinomycetota</taxon>
        <taxon>Actinomycetes</taxon>
        <taxon>Pseudonocardiales</taxon>
        <taxon>Pseudonocardiaceae</taxon>
        <taxon>Allosaccharopolyspora</taxon>
    </lineage>
</organism>
<evidence type="ECO:0000313" key="2">
    <source>
        <dbReference type="Proteomes" id="UP000371041"/>
    </source>
</evidence>
<protein>
    <submittedName>
        <fullName evidence="1">Uncharacterized protein</fullName>
    </submittedName>
</protein>
<dbReference type="RefSeq" id="WP_154076890.1">
    <property type="nucleotide sequence ID" value="NZ_CP045929.1"/>
</dbReference>
<keyword evidence="2" id="KW-1185">Reference proteome</keyword>
<proteinExistence type="predicted"/>
<dbReference type="EMBL" id="CP045929">
    <property type="protein sequence ID" value="QGK70306.1"/>
    <property type="molecule type" value="Genomic_DNA"/>
</dbReference>
<evidence type="ECO:0000313" key="1">
    <source>
        <dbReference type="EMBL" id="QGK70306.1"/>
    </source>
</evidence>
<gene>
    <name evidence="1" type="ORF">GIY23_12915</name>
</gene>
<accession>A0A5Q3QAB9</accession>
<name>A0A5Q3QAB9_9PSEU</name>
<dbReference type="KEGG" id="sace:GIY23_12915"/>
<dbReference type="Proteomes" id="UP000371041">
    <property type="component" value="Chromosome"/>
</dbReference>